<sequence>MVLVLSRQSFDHLTALGHKEIGIYNYFIQEIITHLGSEHASLFAKPNYYNNIVRWEAEGQHYTPWNKLSSSQQNQLLAAVQSILSDIRQITLSHPHTLLAQYFDQIKQIPSFEYIYAVDGKPVLTGWGYHQKDGAFVDLLDGYSDSKKRFMSIHGWKQFPWITSLLALGCGILASVIWHVSQHSEKVCYATYPLIKNVEEALKDKNQNQALTKKRDDLLKSLENLKKQCAVPPVQPLVPKDVPDLQPLPEIPKTPELDPIPDSEALPNSKPPQSMETPKPPPQPKQNVDLPKESWNKKDTSMLNGCWHLTTHLELYQRTFFSTSHQPVTNWTLCFKPNGAGRQVLTRRDGGTCTGPLNAQFQGNKLVLQQPTDCQGAFHLIPGKNVCTRLNDKEARCTYIDAEGHQSTGTFKR</sequence>
<evidence type="ECO:0000256" key="2">
    <source>
        <dbReference type="SAM" id="MobiDB-lite"/>
    </source>
</evidence>
<dbReference type="Proteomes" id="UP001431634">
    <property type="component" value="Unassembled WGS sequence"/>
</dbReference>
<feature type="coiled-coil region" evidence="1">
    <location>
        <begin position="195"/>
        <end position="228"/>
    </location>
</feature>
<evidence type="ECO:0000313" key="4">
    <source>
        <dbReference type="Proteomes" id="UP001431634"/>
    </source>
</evidence>
<dbReference type="EMBL" id="JASBAO010000001">
    <property type="protein sequence ID" value="MDI2090172.1"/>
    <property type="molecule type" value="Genomic_DNA"/>
</dbReference>
<comment type="caution">
    <text evidence="3">The sequence shown here is derived from an EMBL/GenBank/DDBJ whole genome shotgun (WGS) entry which is preliminary data.</text>
</comment>
<dbReference type="RefSeq" id="WP_281447323.1">
    <property type="nucleotide sequence ID" value="NZ_JASBAO010000001.1"/>
</dbReference>
<evidence type="ECO:0000313" key="3">
    <source>
        <dbReference type="EMBL" id="MDI2090172.1"/>
    </source>
</evidence>
<keyword evidence="1" id="KW-0175">Coiled coil</keyword>
<accession>A0ABT6PZ94</accession>
<reference evidence="3" key="1">
    <citation type="submission" date="2023-05" db="EMBL/GenBank/DDBJ databases">
        <title>Whole genome sequence of Commensalibacter sp.</title>
        <authorList>
            <person name="Charoenyingcharoen P."/>
            <person name="Yukphan P."/>
        </authorList>
    </citation>
    <scope>NUCLEOTIDE SEQUENCE</scope>
    <source>
        <strain evidence="3">TBRC 16381</strain>
    </source>
</reference>
<evidence type="ECO:0000256" key="1">
    <source>
        <dbReference type="SAM" id="Coils"/>
    </source>
</evidence>
<keyword evidence="4" id="KW-1185">Reference proteome</keyword>
<feature type="region of interest" description="Disordered" evidence="2">
    <location>
        <begin position="235"/>
        <end position="292"/>
    </location>
</feature>
<name>A0ABT6PZ94_9PROT</name>
<protein>
    <submittedName>
        <fullName evidence="3">Uncharacterized protein</fullName>
    </submittedName>
</protein>
<proteinExistence type="predicted"/>
<gene>
    <name evidence="3" type="ORF">QJV27_02045</name>
</gene>
<organism evidence="3 4">
    <name type="scientific">Commensalibacter oyaizuii</name>
    <dbReference type="NCBI Taxonomy" id="3043873"/>
    <lineage>
        <taxon>Bacteria</taxon>
        <taxon>Pseudomonadati</taxon>
        <taxon>Pseudomonadota</taxon>
        <taxon>Alphaproteobacteria</taxon>
        <taxon>Acetobacterales</taxon>
        <taxon>Acetobacteraceae</taxon>
    </lineage>
</organism>